<dbReference type="Gene3D" id="2.130.10.10">
    <property type="entry name" value="YVTN repeat-like/Quinoprotein amine dehydrogenase"/>
    <property type="match status" value="1"/>
</dbReference>
<name>A0AAD9QB72_ACRCE</name>
<keyword evidence="8" id="KW-0539">Nucleus</keyword>
<dbReference type="InterPro" id="IPR036322">
    <property type="entry name" value="WD40_repeat_dom_sf"/>
</dbReference>
<keyword evidence="7" id="KW-0804">Transcription</keyword>
<comment type="subcellular location">
    <subcellularLocation>
        <location evidence="1">Nucleus</location>
    </subcellularLocation>
</comment>
<dbReference type="FunFam" id="2.130.10.10:FF:000056">
    <property type="entry name" value="Polycomb protein eed"/>
    <property type="match status" value="1"/>
</dbReference>
<dbReference type="SMART" id="SM00320">
    <property type="entry name" value="WD40"/>
    <property type="match status" value="5"/>
</dbReference>
<evidence type="ECO:0000256" key="8">
    <source>
        <dbReference type="ARBA" id="ARBA00023242"/>
    </source>
</evidence>
<evidence type="ECO:0000313" key="11">
    <source>
        <dbReference type="EMBL" id="KAK2558097.1"/>
    </source>
</evidence>
<organism evidence="11 12">
    <name type="scientific">Acropora cervicornis</name>
    <name type="common">Staghorn coral</name>
    <dbReference type="NCBI Taxonomy" id="6130"/>
    <lineage>
        <taxon>Eukaryota</taxon>
        <taxon>Metazoa</taxon>
        <taxon>Cnidaria</taxon>
        <taxon>Anthozoa</taxon>
        <taxon>Hexacorallia</taxon>
        <taxon>Scleractinia</taxon>
        <taxon>Astrocoeniina</taxon>
        <taxon>Acroporidae</taxon>
        <taxon>Acropora</taxon>
    </lineage>
</organism>
<dbReference type="GO" id="GO:0005634">
    <property type="term" value="C:nucleus"/>
    <property type="evidence" value="ECO:0007669"/>
    <property type="project" value="UniProtKB-SubCell"/>
</dbReference>
<evidence type="ECO:0000313" key="12">
    <source>
        <dbReference type="Proteomes" id="UP001249851"/>
    </source>
</evidence>
<evidence type="ECO:0000256" key="10">
    <source>
        <dbReference type="SAM" id="MobiDB-lite"/>
    </source>
</evidence>
<reference evidence="11" key="1">
    <citation type="journal article" date="2023" name="G3 (Bethesda)">
        <title>Whole genome assembly and annotation of the endangered Caribbean coral Acropora cervicornis.</title>
        <authorList>
            <person name="Selwyn J.D."/>
            <person name="Vollmer S.V."/>
        </authorList>
    </citation>
    <scope>NUCLEOTIDE SEQUENCE</scope>
    <source>
        <strain evidence="11">K2</strain>
    </source>
</reference>
<evidence type="ECO:0000256" key="1">
    <source>
        <dbReference type="ARBA" id="ARBA00004123"/>
    </source>
</evidence>
<keyword evidence="6" id="KW-0805">Transcription regulation</keyword>
<dbReference type="InterPro" id="IPR051243">
    <property type="entry name" value="PcG_WD-repeat"/>
</dbReference>
<keyword evidence="5" id="KW-0677">Repeat</keyword>
<evidence type="ECO:0000256" key="4">
    <source>
        <dbReference type="ARBA" id="ARBA00022574"/>
    </source>
</evidence>
<evidence type="ECO:0000256" key="6">
    <source>
        <dbReference type="ARBA" id="ARBA00023015"/>
    </source>
</evidence>
<evidence type="ECO:0000256" key="2">
    <source>
        <dbReference type="ARBA" id="ARBA00008075"/>
    </source>
</evidence>
<keyword evidence="3" id="KW-0678">Repressor</keyword>
<keyword evidence="12" id="KW-1185">Reference proteome</keyword>
<dbReference type="PANTHER" id="PTHR10253">
    <property type="entry name" value="POLYCOMB PROTEIN"/>
    <property type="match status" value="1"/>
</dbReference>
<feature type="repeat" description="WD" evidence="9">
    <location>
        <begin position="230"/>
        <end position="271"/>
    </location>
</feature>
<dbReference type="PROSITE" id="PS50294">
    <property type="entry name" value="WD_REPEATS_REGION"/>
    <property type="match status" value="2"/>
</dbReference>
<evidence type="ECO:0000256" key="9">
    <source>
        <dbReference type="PROSITE-ProRule" id="PRU00221"/>
    </source>
</evidence>
<comment type="caution">
    <text evidence="11">The sequence shown here is derived from an EMBL/GenBank/DDBJ whole genome shotgun (WGS) entry which is preliminary data.</text>
</comment>
<proteinExistence type="inferred from homology"/>
<dbReference type="SUPFAM" id="SSF50978">
    <property type="entry name" value="WD40 repeat-like"/>
    <property type="match status" value="1"/>
</dbReference>
<dbReference type="InterPro" id="IPR019775">
    <property type="entry name" value="WD40_repeat_CS"/>
</dbReference>
<dbReference type="AlphaFoldDB" id="A0AAD9QB72"/>
<protein>
    <submittedName>
        <fullName evidence="11">Polycomb protein eed</fullName>
    </submittedName>
</protein>
<accession>A0AAD9QB72</accession>
<dbReference type="PROSITE" id="PS00678">
    <property type="entry name" value="WD_REPEATS_1"/>
    <property type="match status" value="1"/>
</dbReference>
<reference evidence="11" key="2">
    <citation type="journal article" date="2023" name="Science">
        <title>Genomic signatures of disease resistance in endangered staghorn corals.</title>
        <authorList>
            <person name="Vollmer S.V."/>
            <person name="Selwyn J.D."/>
            <person name="Despard B.A."/>
            <person name="Roesel C.L."/>
        </authorList>
    </citation>
    <scope>NUCLEOTIDE SEQUENCE</scope>
    <source>
        <strain evidence="11">K2</strain>
    </source>
</reference>
<evidence type="ECO:0000256" key="5">
    <source>
        <dbReference type="ARBA" id="ARBA00022737"/>
    </source>
</evidence>
<dbReference type="PROSITE" id="PS50082">
    <property type="entry name" value="WD_REPEATS_2"/>
    <property type="match status" value="2"/>
</dbReference>
<dbReference type="Pfam" id="PF00400">
    <property type="entry name" value="WD40"/>
    <property type="match status" value="2"/>
</dbReference>
<gene>
    <name evidence="11" type="ORF">P5673_019672</name>
</gene>
<sequence>MSDETVDPVQRESLIDEEGAGSDLDIERGAKEGKFDYEDSDNDSTVSSSNSTSTLPSTSNSGKRGYRGKGRKKRNLAFRCVNFLKEDHKQPIFAVQFNHNIPDGTDGPHMFATVGSNRVTIYHCEAKGVVKLLQAYMDADTEESFYTCAWTYHPDTGEPLLAVAGTRGIIRFISPISMNCIKHYIGHGGAINELKFHPVDPYLLLSGSKDHSLRLWNIKTDVLVAIFGGVDGHRDEVLSADFDILGEKMVSCGMDHSLKLWSLDSVAIQKAITDSYSYDPGKTEKAFQTFKIHFPDFTTRDIHRNYVDCVRWFGDLILSKSCENSIVCWKPQEEFEEIFKGPFNSERSVTVLHRFEFSQCDIWYMRFSLDYAQRLIAVGNQTGKTFVWDIGVDDPTKASETARQIAEDNSSAKNIERQGDDCVRVKIRSPQNCRNCEYCGKRRRRSSAYGKLKSYLITGRNIEAKLKKFNVEPQQMFSPLTFLRKLLGILSQPDRVSNFTHQELEELTHYQLVKLKHSLLVAVFEKEKELRYEQLALTEGREQLKTLKEKAKKLELVAWETLRPFVSKRPSLRDLTIVLMF</sequence>
<comment type="similarity">
    <text evidence="2">Belongs to the WD repeat ESC family.</text>
</comment>
<dbReference type="EMBL" id="JARQWQ010000046">
    <property type="protein sequence ID" value="KAK2558097.1"/>
    <property type="molecule type" value="Genomic_DNA"/>
</dbReference>
<evidence type="ECO:0000256" key="3">
    <source>
        <dbReference type="ARBA" id="ARBA00022491"/>
    </source>
</evidence>
<feature type="compositionally biased region" description="Basic and acidic residues" evidence="10">
    <location>
        <begin position="25"/>
        <end position="37"/>
    </location>
</feature>
<dbReference type="InterPro" id="IPR001680">
    <property type="entry name" value="WD40_rpt"/>
</dbReference>
<keyword evidence="4 9" id="KW-0853">WD repeat</keyword>
<feature type="compositionally biased region" description="Low complexity" evidence="10">
    <location>
        <begin position="43"/>
        <end position="63"/>
    </location>
</feature>
<feature type="repeat" description="WD" evidence="9">
    <location>
        <begin position="184"/>
        <end position="226"/>
    </location>
</feature>
<dbReference type="InterPro" id="IPR015943">
    <property type="entry name" value="WD40/YVTN_repeat-like_dom_sf"/>
</dbReference>
<evidence type="ECO:0000256" key="7">
    <source>
        <dbReference type="ARBA" id="ARBA00023163"/>
    </source>
</evidence>
<dbReference type="Proteomes" id="UP001249851">
    <property type="component" value="Unassembled WGS sequence"/>
</dbReference>
<feature type="region of interest" description="Disordered" evidence="10">
    <location>
        <begin position="1"/>
        <end position="70"/>
    </location>
</feature>